<evidence type="ECO:0000256" key="4">
    <source>
        <dbReference type="SAM" id="Phobius"/>
    </source>
</evidence>
<dbReference type="SUPFAM" id="SSF53254">
    <property type="entry name" value="Phosphoglycerate mutase-like"/>
    <property type="match status" value="1"/>
</dbReference>
<feature type="compositionally biased region" description="Basic and acidic residues" evidence="3">
    <location>
        <begin position="8"/>
        <end position="20"/>
    </location>
</feature>
<evidence type="ECO:0000256" key="1">
    <source>
        <dbReference type="ARBA" id="ARBA00005375"/>
    </source>
</evidence>
<accession>A0ABQ7H5X5</accession>
<gene>
    <name evidence="5" type="ORF">DUNSADRAFT_8332</name>
</gene>
<feature type="transmembrane region" description="Helical" evidence="4">
    <location>
        <begin position="242"/>
        <end position="265"/>
    </location>
</feature>
<keyword evidence="4" id="KW-0472">Membrane</keyword>
<evidence type="ECO:0000313" key="5">
    <source>
        <dbReference type="EMBL" id="KAF5842269.1"/>
    </source>
</evidence>
<dbReference type="EMBL" id="MU069465">
    <property type="protein sequence ID" value="KAF5842269.1"/>
    <property type="molecule type" value="Genomic_DNA"/>
</dbReference>
<feature type="region of interest" description="Disordered" evidence="3">
    <location>
        <begin position="1"/>
        <end position="20"/>
    </location>
</feature>
<sequence length="297" mass="32370">MSAVTRFASDEFKQKQQETSDFRASIQSRVQQELQPLPTASPLDGSLKRWWNMYDAFAVSRIDDDVAQMPDISGAEFAQVKAIADWLEVAKMQSSLTGNLLGGPLLSDIMEYMDKAKQGLEQDEVYYKLLSISSHFNTQLGLLAALELDQHAPAKNQLKWLDSSFPSLASVLVFELHTSGASGGDLAVRLVAQDQASVVVGLLKPANRFGVLKCVGDSAEQLAGEGACTFENFSWSDHQKGALAGAIVATFVGTLLLATVAFTLLHRRLVHKSGAPHFPSQFTTAYQSEAYVEEPRA</sequence>
<dbReference type="Gene3D" id="3.40.50.1240">
    <property type="entry name" value="Phosphoglycerate mutase-like"/>
    <property type="match status" value="1"/>
</dbReference>
<keyword evidence="4" id="KW-1133">Transmembrane helix</keyword>
<dbReference type="PANTHER" id="PTHR11567">
    <property type="entry name" value="ACID PHOSPHATASE-RELATED"/>
    <property type="match status" value="1"/>
</dbReference>
<dbReference type="Proteomes" id="UP000815325">
    <property type="component" value="Unassembled WGS sequence"/>
</dbReference>
<protein>
    <submittedName>
        <fullName evidence="5">Uncharacterized protein</fullName>
    </submittedName>
</protein>
<name>A0ABQ7H5X5_DUNSA</name>
<organism evidence="5 6">
    <name type="scientific">Dunaliella salina</name>
    <name type="common">Green alga</name>
    <name type="synonym">Protococcus salinus</name>
    <dbReference type="NCBI Taxonomy" id="3046"/>
    <lineage>
        <taxon>Eukaryota</taxon>
        <taxon>Viridiplantae</taxon>
        <taxon>Chlorophyta</taxon>
        <taxon>core chlorophytes</taxon>
        <taxon>Chlorophyceae</taxon>
        <taxon>CS clade</taxon>
        <taxon>Chlamydomonadales</taxon>
        <taxon>Dunaliellaceae</taxon>
        <taxon>Dunaliella</taxon>
    </lineage>
</organism>
<proteinExistence type="inferred from homology"/>
<dbReference type="InterPro" id="IPR050645">
    <property type="entry name" value="Histidine_acid_phosphatase"/>
</dbReference>
<evidence type="ECO:0000256" key="3">
    <source>
        <dbReference type="SAM" id="MobiDB-lite"/>
    </source>
</evidence>
<dbReference type="PANTHER" id="PTHR11567:SF110">
    <property type="entry name" value="2-PHOSPHOXYLOSE PHOSPHATASE 1"/>
    <property type="match status" value="1"/>
</dbReference>
<dbReference type="InterPro" id="IPR000560">
    <property type="entry name" value="His_Pase_clade-2"/>
</dbReference>
<evidence type="ECO:0000313" key="6">
    <source>
        <dbReference type="Proteomes" id="UP000815325"/>
    </source>
</evidence>
<evidence type="ECO:0000256" key="2">
    <source>
        <dbReference type="ARBA" id="ARBA00022801"/>
    </source>
</evidence>
<dbReference type="InterPro" id="IPR029033">
    <property type="entry name" value="His_PPase_superfam"/>
</dbReference>
<reference evidence="5" key="1">
    <citation type="submission" date="2017-08" db="EMBL/GenBank/DDBJ databases">
        <authorList>
            <person name="Polle J.E."/>
            <person name="Barry K."/>
            <person name="Cushman J."/>
            <person name="Schmutz J."/>
            <person name="Tran D."/>
            <person name="Hathwaick L.T."/>
            <person name="Yim W.C."/>
            <person name="Jenkins J."/>
            <person name="Mckie-Krisberg Z.M."/>
            <person name="Prochnik S."/>
            <person name="Lindquist E."/>
            <person name="Dockter R.B."/>
            <person name="Adam C."/>
            <person name="Molina H."/>
            <person name="Bunkerborg J."/>
            <person name="Jin E."/>
            <person name="Buchheim M."/>
            <person name="Magnuson J."/>
        </authorList>
    </citation>
    <scope>NUCLEOTIDE SEQUENCE</scope>
    <source>
        <strain evidence="5">CCAP 19/18</strain>
    </source>
</reference>
<keyword evidence="6" id="KW-1185">Reference proteome</keyword>
<dbReference type="Pfam" id="PF00328">
    <property type="entry name" value="His_Phos_2"/>
    <property type="match status" value="1"/>
</dbReference>
<keyword evidence="2" id="KW-0378">Hydrolase</keyword>
<comment type="caution">
    <text evidence="5">The sequence shown here is derived from an EMBL/GenBank/DDBJ whole genome shotgun (WGS) entry which is preliminary data.</text>
</comment>
<keyword evidence="4" id="KW-0812">Transmembrane</keyword>
<comment type="similarity">
    <text evidence="1">Belongs to the histidine acid phosphatase family.</text>
</comment>